<accession>J4WT10</accession>
<evidence type="ECO:0000313" key="2">
    <source>
        <dbReference type="EMBL" id="EJP71955.1"/>
    </source>
</evidence>
<evidence type="ECO:0000313" key="3">
    <source>
        <dbReference type="Proteomes" id="UP000010305"/>
    </source>
</evidence>
<dbReference type="Pfam" id="PF03993">
    <property type="entry name" value="DUF349"/>
    <property type="match status" value="1"/>
</dbReference>
<dbReference type="HOGENOM" id="CLU_576038_0_0_6"/>
<protein>
    <submittedName>
        <fullName evidence="2">Putative viral A-type inclusion protein</fullName>
    </submittedName>
</protein>
<dbReference type="AlphaFoldDB" id="J4WT10"/>
<gene>
    <name evidence="2" type="ORF">NT01SARS_0440</name>
</gene>
<dbReference type="STRING" id="1123866.NT01SARS_0440"/>
<dbReference type="InterPro" id="IPR007139">
    <property type="entry name" value="DUF349"/>
</dbReference>
<keyword evidence="1" id="KW-0175">Coiled coil</keyword>
<name>J4WT10_9GAMM</name>
<reference evidence="2 3" key="1">
    <citation type="journal article" date="2012" name="ISME J.">
        <title>Genomic insights to SAR86, an abundant and uncultivated marine bacterial lineage.</title>
        <authorList>
            <person name="Dupont C.L."/>
            <person name="Rusch D.B."/>
            <person name="Yooseph S."/>
            <person name="Lombardo M.J."/>
            <person name="Richter R.A."/>
            <person name="Valas R."/>
            <person name="Novotny M."/>
            <person name="Yee-Greenbaum J."/>
            <person name="Selengut J.D."/>
            <person name="Haft D.H."/>
            <person name="Halpern A.L."/>
            <person name="Lasken R.S."/>
            <person name="Nealson K."/>
            <person name="Friedman R."/>
            <person name="Venter J.C."/>
        </authorList>
    </citation>
    <scope>NUCLEOTIDE SEQUENCE [LARGE SCALE GENOMIC DNA]</scope>
</reference>
<proteinExistence type="predicted"/>
<organism evidence="2 3">
    <name type="scientific">SAR86 cluster bacterium SAR86A</name>
    <dbReference type="NCBI Taxonomy" id="1123866"/>
    <lineage>
        <taxon>Bacteria</taxon>
        <taxon>Pseudomonadati</taxon>
        <taxon>Pseudomonadota</taxon>
        <taxon>Gammaproteobacteria</taxon>
        <taxon>SAR86 cluster</taxon>
    </lineage>
</organism>
<evidence type="ECO:0000256" key="1">
    <source>
        <dbReference type="SAM" id="Coils"/>
    </source>
</evidence>
<sequence>METSKDLFRELEKAEQLFSNGSIRNGQKVLREVLKASKSLNKVSNKLRHKINYVLNESKYFDEMSSFATNPKRDNLINEVNKLVSNPIKEPKKHAHAIHNLQRQWQLLDISGKSASKNQWNKFNDLSNKAWESCKDYFEEIKQIKINNAENRKNIIFKINNYVEEHQKKWPTIISLSKFLRSTYDDWQKFAPVLDSDLDKLKKQFFDSRQPIINEIKTQEGQNKKLKEDLIKKVDEIDNENNDVAIQQFKKIKNEWSNIGPTGKKYEQKLWNKFNACADKLFIEKNKKIEEEKLKLKNLNDELLKGDIDINTVIKELPTFELTKRSEEYKTISKSIRKAKEDQFIKIKGKKIDAYKNIFDVLNKQADIDKAPNIFSKEINQSFQNKKTDKNMLLYQCIKLEVLAGIDSLKKDQKIKNQVQLELLSNKFNKSSELKINDVDSVLRTFIENYSMHDSNDDIDKLWKRIIKCFDKLI</sequence>
<dbReference type="EMBL" id="JH611156">
    <property type="protein sequence ID" value="EJP71955.1"/>
    <property type="molecule type" value="Genomic_DNA"/>
</dbReference>
<dbReference type="Proteomes" id="UP000010305">
    <property type="component" value="Unassembled WGS sequence"/>
</dbReference>
<feature type="coiled-coil region" evidence="1">
    <location>
        <begin position="216"/>
        <end position="247"/>
    </location>
</feature>